<dbReference type="EMBL" id="JBHUMZ010000021">
    <property type="protein sequence ID" value="MFD2639134.1"/>
    <property type="molecule type" value="Genomic_DNA"/>
</dbReference>
<accession>A0ABW5QB21</accession>
<dbReference type="PANTHER" id="PTHR11011:SF45">
    <property type="entry name" value="FATTY ACYL-COA REDUCTASE CG8306-RELATED"/>
    <property type="match status" value="1"/>
</dbReference>
<dbReference type="PANTHER" id="PTHR11011">
    <property type="entry name" value="MALE STERILITY PROTEIN 2-RELATED"/>
    <property type="match status" value="1"/>
</dbReference>
<dbReference type="InterPro" id="IPR013120">
    <property type="entry name" value="FAR_NAD-bd"/>
</dbReference>
<reference evidence="3" key="1">
    <citation type="journal article" date="2019" name="Int. J. Syst. Evol. Microbiol.">
        <title>The Global Catalogue of Microorganisms (GCM) 10K type strain sequencing project: providing services to taxonomists for standard genome sequencing and annotation.</title>
        <authorList>
            <consortium name="The Broad Institute Genomics Platform"/>
            <consortium name="The Broad Institute Genome Sequencing Center for Infectious Disease"/>
            <person name="Wu L."/>
            <person name="Ma J."/>
        </authorList>
    </citation>
    <scope>NUCLEOTIDE SEQUENCE [LARGE SCALE GENOMIC DNA]</scope>
    <source>
        <strain evidence="3">TISTR 1571</strain>
    </source>
</reference>
<evidence type="ECO:0000259" key="1">
    <source>
        <dbReference type="Pfam" id="PF07993"/>
    </source>
</evidence>
<evidence type="ECO:0000313" key="2">
    <source>
        <dbReference type="EMBL" id="MFD2639134.1"/>
    </source>
</evidence>
<dbReference type="Proteomes" id="UP001597452">
    <property type="component" value="Unassembled WGS sequence"/>
</dbReference>
<sequence>MRVLITGSTGFLGEKLARKLLEEGHELYLIVRSQAKADILLDQLYSYKNRITFLSGHLSDKNLGMSDETIQSLTNQIDAIYHTAALLSFDESERDKLFHVNVDGTQNVLKFAGLINIKRFIHVSTAYTLGTRDVGTETLYPEWQSFRNSYEETKAKAEHLVMSYKDQFDVLVMRPAIIIGDSKTGEAKTTFGLYGIIRTIQILKKKSARKPSDHLYRLVLNENSVSNLVPVDYVAQVLVLGLKHGKTETVYNITNPNPPTNKMTFDAIVKSLNFDQIKLIPNEEKHLLTQEEINMHKPIEVFKEYLNTSVRFEDRNTQKLLTDHGHEPLQMDQAMLERIVEGFINR</sequence>
<proteinExistence type="predicted"/>
<gene>
    <name evidence="2" type="ORF">ACFSW4_09685</name>
</gene>
<dbReference type="RefSeq" id="WP_377328937.1">
    <property type="nucleotide sequence ID" value="NZ_JBHUMZ010000021.1"/>
</dbReference>
<keyword evidence="3" id="KW-1185">Reference proteome</keyword>
<dbReference type="Gene3D" id="3.40.50.720">
    <property type="entry name" value="NAD(P)-binding Rossmann-like Domain"/>
    <property type="match status" value="1"/>
</dbReference>
<dbReference type="InterPro" id="IPR026055">
    <property type="entry name" value="FAR"/>
</dbReference>
<dbReference type="SUPFAM" id="SSF51735">
    <property type="entry name" value="NAD(P)-binding Rossmann-fold domains"/>
    <property type="match status" value="1"/>
</dbReference>
<evidence type="ECO:0000313" key="3">
    <source>
        <dbReference type="Proteomes" id="UP001597452"/>
    </source>
</evidence>
<dbReference type="CDD" id="cd05263">
    <property type="entry name" value="MupV_like_SDR_e"/>
    <property type="match status" value="1"/>
</dbReference>
<dbReference type="InterPro" id="IPR036291">
    <property type="entry name" value="NAD(P)-bd_dom_sf"/>
</dbReference>
<comment type="caution">
    <text evidence="2">The sequence shown here is derived from an EMBL/GenBank/DDBJ whole genome shotgun (WGS) entry which is preliminary data.</text>
</comment>
<feature type="domain" description="Thioester reductase (TE)" evidence="1">
    <location>
        <begin position="5"/>
        <end position="237"/>
    </location>
</feature>
<organism evidence="2 3">
    <name type="scientific">Piscibacillus salipiscarius</name>
    <dbReference type="NCBI Taxonomy" id="299480"/>
    <lineage>
        <taxon>Bacteria</taxon>
        <taxon>Bacillati</taxon>
        <taxon>Bacillota</taxon>
        <taxon>Bacilli</taxon>
        <taxon>Bacillales</taxon>
        <taxon>Bacillaceae</taxon>
        <taxon>Piscibacillus</taxon>
    </lineage>
</organism>
<protein>
    <submittedName>
        <fullName evidence="2">SDR family NAD(P)-dependent oxidoreductase</fullName>
    </submittedName>
</protein>
<dbReference type="Pfam" id="PF07993">
    <property type="entry name" value="NAD_binding_4"/>
    <property type="match status" value="1"/>
</dbReference>
<name>A0ABW5QB21_9BACI</name>